<evidence type="ECO:0000313" key="2">
    <source>
        <dbReference type="EMBL" id="KAG5398332.1"/>
    </source>
</evidence>
<dbReference type="Pfam" id="PF24758">
    <property type="entry name" value="LRR_At5g56370"/>
    <property type="match status" value="1"/>
</dbReference>
<dbReference type="InterPro" id="IPR032675">
    <property type="entry name" value="LRR_dom_sf"/>
</dbReference>
<dbReference type="SMART" id="SM00579">
    <property type="entry name" value="FBD"/>
    <property type="match status" value="1"/>
</dbReference>
<dbReference type="EMBL" id="JADBGQ010000005">
    <property type="protein sequence ID" value="KAG5398332.1"/>
    <property type="molecule type" value="Genomic_DNA"/>
</dbReference>
<accession>A0ABQ7MHX2</accession>
<dbReference type="Gene3D" id="3.80.10.10">
    <property type="entry name" value="Ribonuclease Inhibitor"/>
    <property type="match status" value="1"/>
</dbReference>
<dbReference type="InterPro" id="IPR001810">
    <property type="entry name" value="F-box_dom"/>
</dbReference>
<dbReference type="InterPro" id="IPR050232">
    <property type="entry name" value="FBL13/AtMIF1-like"/>
</dbReference>
<dbReference type="InterPro" id="IPR053781">
    <property type="entry name" value="F-box_AtFBL13-like"/>
</dbReference>
<evidence type="ECO:0000313" key="3">
    <source>
        <dbReference type="Proteomes" id="UP000823674"/>
    </source>
</evidence>
<keyword evidence="3" id="KW-1185">Reference proteome</keyword>
<dbReference type="PANTHER" id="PTHR31900">
    <property type="entry name" value="F-BOX/RNI SUPERFAMILY PROTEIN-RELATED"/>
    <property type="match status" value="1"/>
</dbReference>
<evidence type="ECO:0000259" key="1">
    <source>
        <dbReference type="PROSITE" id="PS50181"/>
    </source>
</evidence>
<dbReference type="SUPFAM" id="SSF52047">
    <property type="entry name" value="RNI-like"/>
    <property type="match status" value="1"/>
</dbReference>
<protein>
    <recommendedName>
        <fullName evidence="1">F-box domain-containing protein</fullName>
    </recommendedName>
</protein>
<proteinExistence type="predicted"/>
<dbReference type="Proteomes" id="UP000823674">
    <property type="component" value="Chromosome A05"/>
</dbReference>
<dbReference type="CDD" id="cd22160">
    <property type="entry name" value="F-box_AtFBL13-like"/>
    <property type="match status" value="1"/>
</dbReference>
<dbReference type="InterPro" id="IPR055411">
    <property type="entry name" value="LRR_FXL15/At3g58940/PEG3-like"/>
</dbReference>
<feature type="domain" description="F-box" evidence="1">
    <location>
        <begin position="22"/>
        <end position="58"/>
    </location>
</feature>
<feature type="non-terminal residue" evidence="2">
    <location>
        <position position="1"/>
    </location>
</feature>
<dbReference type="SUPFAM" id="SSF81383">
    <property type="entry name" value="F-box domain"/>
    <property type="match status" value="1"/>
</dbReference>
<name>A0ABQ7MHX2_BRACM</name>
<comment type="caution">
    <text evidence="2">The sequence shown here is derived from an EMBL/GenBank/DDBJ whole genome shotgun (WGS) entry which is preliminary data.</text>
</comment>
<dbReference type="Pfam" id="PF08387">
    <property type="entry name" value="FBD"/>
    <property type="match status" value="1"/>
</dbReference>
<sequence>SSEVSGFNAVDMAGETPKQRILDRLSNLPDELLCKILSDLTTKESVCTSVLSKRWRNVWLNVPVLDLDSRKFPYKNVFKSFMDRFLGSENEQQLERFELVYNVYKHDESRFESWIDAAVIRRRVRHLVVHNKVNDDELLKMPPSLLSSERLVNLNLYCVLLDHPESVFLPCLKIMRLKGVRYNGGDSTMETLISSCPVLEELSIVYCDDLESLCVRSQSLKSFKLRNWYDDSDGRVVAIDAPRLERLTLTDHVSDNFIIHSIGPSAKVNIDVLFDVENGDPLEPVDSSKLRKFLTGLSTVSDMILSADTLNLPHFSNLSFLHARFQETAWEMLPAFLGCCPNLQSVVLEFDCLPETEEVDLSLVPQCFQSSLEFVHLKTPYDRRMKKKGRPLTGTSSKMKLAKYFLENAAALKKLTLSWSFCNIIKKNQIDSKKLYGV</sequence>
<dbReference type="Pfam" id="PF00646">
    <property type="entry name" value="F-box"/>
    <property type="match status" value="1"/>
</dbReference>
<dbReference type="Gene3D" id="1.20.1280.50">
    <property type="match status" value="1"/>
</dbReference>
<dbReference type="PROSITE" id="PS50181">
    <property type="entry name" value="FBOX"/>
    <property type="match status" value="1"/>
</dbReference>
<dbReference type="InterPro" id="IPR006566">
    <property type="entry name" value="FBD"/>
</dbReference>
<reference evidence="2 3" key="1">
    <citation type="submission" date="2021-03" db="EMBL/GenBank/DDBJ databases">
        <authorList>
            <person name="King G.J."/>
            <person name="Bancroft I."/>
            <person name="Baten A."/>
            <person name="Bloomfield J."/>
            <person name="Borpatragohain P."/>
            <person name="He Z."/>
            <person name="Irish N."/>
            <person name="Irwin J."/>
            <person name="Liu K."/>
            <person name="Mauleon R.P."/>
            <person name="Moore J."/>
            <person name="Morris R."/>
            <person name="Ostergaard L."/>
            <person name="Wang B."/>
            <person name="Wells R."/>
        </authorList>
    </citation>
    <scope>NUCLEOTIDE SEQUENCE [LARGE SCALE GENOMIC DNA]</scope>
    <source>
        <strain evidence="2">R-o-18</strain>
        <tissue evidence="2">Leaf</tissue>
    </source>
</reference>
<dbReference type="InterPro" id="IPR036047">
    <property type="entry name" value="F-box-like_dom_sf"/>
</dbReference>
<organism evidence="2 3">
    <name type="scientific">Brassica rapa subsp. trilocularis</name>
    <dbReference type="NCBI Taxonomy" id="1813537"/>
    <lineage>
        <taxon>Eukaryota</taxon>
        <taxon>Viridiplantae</taxon>
        <taxon>Streptophyta</taxon>
        <taxon>Embryophyta</taxon>
        <taxon>Tracheophyta</taxon>
        <taxon>Spermatophyta</taxon>
        <taxon>Magnoliopsida</taxon>
        <taxon>eudicotyledons</taxon>
        <taxon>Gunneridae</taxon>
        <taxon>Pentapetalae</taxon>
        <taxon>rosids</taxon>
        <taxon>malvids</taxon>
        <taxon>Brassicales</taxon>
        <taxon>Brassicaceae</taxon>
        <taxon>Brassiceae</taxon>
        <taxon>Brassica</taxon>
    </lineage>
</organism>
<gene>
    <name evidence="2" type="primary">A05p040460.1_BraROA</name>
    <name evidence="2" type="ORF">IGI04_020146</name>
</gene>
<dbReference type="PANTHER" id="PTHR31900:SF33">
    <property type="entry name" value="PROTEIN WITH RNI-LIKE_FBD-LIKE DOMAIN"/>
    <property type="match status" value="1"/>
</dbReference>